<keyword evidence="1" id="KW-0812">Transmembrane</keyword>
<name>A0A1X7AJQ3_9GAMM</name>
<dbReference type="EMBL" id="FWPT01000005">
    <property type="protein sequence ID" value="SMA47004.1"/>
    <property type="molecule type" value="Genomic_DNA"/>
</dbReference>
<gene>
    <name evidence="2" type="ORF">EHSB41UT_02275</name>
</gene>
<dbReference type="Proteomes" id="UP000196573">
    <property type="component" value="Unassembled WGS sequence"/>
</dbReference>
<organism evidence="2 3">
    <name type="scientific">Parendozoicomonas haliclonae</name>
    <dbReference type="NCBI Taxonomy" id="1960125"/>
    <lineage>
        <taxon>Bacteria</taxon>
        <taxon>Pseudomonadati</taxon>
        <taxon>Pseudomonadota</taxon>
        <taxon>Gammaproteobacteria</taxon>
        <taxon>Oceanospirillales</taxon>
        <taxon>Endozoicomonadaceae</taxon>
        <taxon>Parendozoicomonas</taxon>
    </lineage>
</organism>
<reference evidence="2 3" key="1">
    <citation type="submission" date="2017-03" db="EMBL/GenBank/DDBJ databases">
        <authorList>
            <person name="Afonso C.L."/>
            <person name="Miller P.J."/>
            <person name="Scott M.A."/>
            <person name="Spackman E."/>
            <person name="Goraichik I."/>
            <person name="Dimitrov K.M."/>
            <person name="Suarez D.L."/>
            <person name="Swayne D.E."/>
        </authorList>
    </citation>
    <scope>NUCLEOTIDE SEQUENCE [LARGE SCALE GENOMIC DNA]</scope>
    <source>
        <strain evidence="2">SB41UT1</strain>
    </source>
</reference>
<evidence type="ECO:0000256" key="1">
    <source>
        <dbReference type="SAM" id="Phobius"/>
    </source>
</evidence>
<keyword evidence="3" id="KW-1185">Reference proteome</keyword>
<protein>
    <submittedName>
        <fullName evidence="2">Uncharacterized protein</fullName>
    </submittedName>
</protein>
<proteinExistence type="predicted"/>
<feature type="transmembrane region" description="Helical" evidence="1">
    <location>
        <begin position="41"/>
        <end position="59"/>
    </location>
</feature>
<keyword evidence="1" id="KW-1133">Transmembrane helix</keyword>
<dbReference type="RefSeq" id="WP_087109934.1">
    <property type="nucleotide sequence ID" value="NZ_CBCSCN010000003.1"/>
</dbReference>
<keyword evidence="1" id="KW-0472">Membrane</keyword>
<sequence>MIFFIFSILFFLWVLFMDGARRIEGTLLAYFEFGRFGENATMIKLCAWAGLIASAVWLIKSTF</sequence>
<evidence type="ECO:0000313" key="3">
    <source>
        <dbReference type="Proteomes" id="UP000196573"/>
    </source>
</evidence>
<accession>A0A1X7AJQ3</accession>
<evidence type="ECO:0000313" key="2">
    <source>
        <dbReference type="EMBL" id="SMA47004.1"/>
    </source>
</evidence>
<dbReference type="AlphaFoldDB" id="A0A1X7AJQ3"/>